<evidence type="ECO:0000256" key="1">
    <source>
        <dbReference type="ARBA" id="ARBA00004370"/>
    </source>
</evidence>
<dbReference type="PANTHER" id="PTHR11923:SF106">
    <property type="entry name" value="SCAVENGER RECEPTOR (CD36 FAMILY) RELATED"/>
    <property type="match status" value="1"/>
</dbReference>
<dbReference type="AlphaFoldDB" id="A0A1I7SMB0"/>
<name>A0A1I7SMB0_BURXY</name>
<feature type="transmembrane region" description="Helical" evidence="7">
    <location>
        <begin position="505"/>
        <end position="528"/>
    </location>
</feature>
<comment type="subcellular location">
    <subcellularLocation>
        <location evidence="1">Membrane</location>
    </subcellularLocation>
</comment>
<evidence type="ECO:0000256" key="2">
    <source>
        <dbReference type="ARBA" id="ARBA00010532"/>
    </source>
</evidence>
<feature type="transmembrane region" description="Helical" evidence="7">
    <location>
        <begin position="21"/>
        <end position="41"/>
    </location>
</feature>
<organism evidence="8 9">
    <name type="scientific">Bursaphelenchus xylophilus</name>
    <name type="common">Pinewood nematode worm</name>
    <name type="synonym">Aphelenchoides xylophilus</name>
    <dbReference type="NCBI Taxonomy" id="6326"/>
    <lineage>
        <taxon>Eukaryota</taxon>
        <taxon>Metazoa</taxon>
        <taxon>Ecdysozoa</taxon>
        <taxon>Nematoda</taxon>
        <taxon>Chromadorea</taxon>
        <taxon>Rhabditida</taxon>
        <taxon>Tylenchina</taxon>
        <taxon>Tylenchomorpha</taxon>
        <taxon>Aphelenchoidea</taxon>
        <taxon>Aphelenchoididae</taxon>
        <taxon>Bursaphelenchus</taxon>
    </lineage>
</organism>
<dbReference type="GO" id="GO:0016020">
    <property type="term" value="C:membrane"/>
    <property type="evidence" value="ECO:0007669"/>
    <property type="project" value="UniProtKB-SubCell"/>
</dbReference>
<accession>A0A1I7SMB0</accession>
<proteinExistence type="inferred from homology"/>
<dbReference type="WBParaSite" id="BXY_1419400.1">
    <property type="protein sequence ID" value="BXY_1419400.1"/>
    <property type="gene ID" value="BXY_1419400"/>
</dbReference>
<evidence type="ECO:0000256" key="4">
    <source>
        <dbReference type="ARBA" id="ARBA00022989"/>
    </source>
</evidence>
<comment type="similarity">
    <text evidence="2">Belongs to the CD36 family.</text>
</comment>
<keyword evidence="4 7" id="KW-1133">Transmembrane helix</keyword>
<protein>
    <submittedName>
        <fullName evidence="9">Scavenger receptor class B member 1</fullName>
    </submittedName>
</protein>
<keyword evidence="6" id="KW-0325">Glycoprotein</keyword>
<evidence type="ECO:0000256" key="5">
    <source>
        <dbReference type="ARBA" id="ARBA00023136"/>
    </source>
</evidence>
<reference evidence="9" key="1">
    <citation type="submission" date="2016-11" db="UniProtKB">
        <authorList>
            <consortium name="WormBaseParasite"/>
        </authorList>
    </citation>
    <scope>IDENTIFICATION</scope>
</reference>
<dbReference type="InterPro" id="IPR002159">
    <property type="entry name" value="CD36_fam"/>
</dbReference>
<dbReference type="GO" id="GO:0005737">
    <property type="term" value="C:cytoplasm"/>
    <property type="evidence" value="ECO:0007669"/>
    <property type="project" value="TreeGrafter"/>
</dbReference>
<dbReference type="eggNOG" id="KOG3776">
    <property type="taxonomic scope" value="Eukaryota"/>
</dbReference>
<evidence type="ECO:0000256" key="3">
    <source>
        <dbReference type="ARBA" id="ARBA00022692"/>
    </source>
</evidence>
<dbReference type="Pfam" id="PF01130">
    <property type="entry name" value="CD36"/>
    <property type="match status" value="1"/>
</dbReference>
<evidence type="ECO:0000313" key="8">
    <source>
        <dbReference type="Proteomes" id="UP000095284"/>
    </source>
</evidence>
<evidence type="ECO:0000256" key="7">
    <source>
        <dbReference type="SAM" id="Phobius"/>
    </source>
</evidence>
<keyword evidence="5 7" id="KW-0472">Membrane</keyword>
<keyword evidence="3 7" id="KW-0812">Transmembrane</keyword>
<sequence>MLNSLTRTRFREGCIIATGSVAILLLVLSLVLLVMFPFLIYPSLVKGQIELKEDETGMFEKPTFYWAKPPAKVYYKFNVFNVKNVDETLFRGEKVQVEEKGPYTFRQRDTKREIHFDKTNVNYKVSKQWVFEKDLSCKNCTEKDTVFLPNLSLAALRRLLFEHSDAPRFRQVLADMSALFLGIYPYSKVKVMDTLFWGYTDSMVDFLNSELKRDIERLIGGPILGFEAPEIDVLGYFPLYNNTDDGVYDAYTGSDEINNVGLLKKWVGSDSLEWWNSDYANNLDKTTDAVISGSFIKNDSLTMFQSFLCRHFELLSDGEGSVEGINVIKFKPDPQSYNPHKELYSGYQYKNDEDIDFFPDVCLKPDECEVEGCSDYCKRTNRTLPPGIHQHVCFPGRRRRVPFLAFDSLPHFLNSPKNVQKSIKGLNPDQKSHDIGMFHIQPTCGSTLKGQFRNQFNIAVINDQKITTLKHARTSIIPCFWLQLDITLEDYAYDFLRTNMVVVPNVVFCLGIISFVLGLLVPITVGFIQRHKRK</sequence>
<dbReference type="Proteomes" id="UP000095284">
    <property type="component" value="Unplaced"/>
</dbReference>
<evidence type="ECO:0000256" key="6">
    <source>
        <dbReference type="ARBA" id="ARBA00023180"/>
    </source>
</evidence>
<dbReference type="GO" id="GO:0005044">
    <property type="term" value="F:scavenger receptor activity"/>
    <property type="evidence" value="ECO:0007669"/>
    <property type="project" value="TreeGrafter"/>
</dbReference>
<dbReference type="PRINTS" id="PR01609">
    <property type="entry name" value="CD36FAMILY"/>
</dbReference>
<dbReference type="PANTHER" id="PTHR11923">
    <property type="entry name" value="SCAVENGER RECEPTOR CLASS B TYPE-1 SR-B1"/>
    <property type="match status" value="1"/>
</dbReference>
<evidence type="ECO:0000313" key="9">
    <source>
        <dbReference type="WBParaSite" id="BXY_1419400.1"/>
    </source>
</evidence>